<comment type="caution">
    <text evidence="3">The sequence shown here is derived from an EMBL/GenBank/DDBJ whole genome shotgun (WGS) entry which is preliminary data.</text>
</comment>
<keyword evidence="2" id="KW-0472">Membrane</keyword>
<dbReference type="AlphaFoldDB" id="A0A4R6TCU3"/>
<feature type="transmembrane region" description="Helical" evidence="2">
    <location>
        <begin position="212"/>
        <end position="229"/>
    </location>
</feature>
<proteinExistence type="predicted"/>
<accession>A0A4R6TCU3</accession>
<dbReference type="OrthoDB" id="1189241at2"/>
<sequence length="245" mass="26832">MNIEFNTDGNVRRPVYYGLNGWFDGFCPSNGIADKLNKQARSALAEKAEWDARLTELENGQQASEWASLKQEVARLENLIQKENQELQKENAIAEALGIGLGAWCKGAVAKRQKAETALKDAQSALGTVKGAYETLERQQKEGIARASEVIESSNATLESLKQQVATVKEKIAVYKAERDEERALKEAQIAAETAENEKKINAAGFLTKENAPVVIGVVLLAGTGIYFYNKKKSKGKSNIKKVTA</sequence>
<dbReference type="EMBL" id="SNYH01000006">
    <property type="protein sequence ID" value="TDQ22757.1"/>
    <property type="molecule type" value="Genomic_DNA"/>
</dbReference>
<dbReference type="RefSeq" id="WP_133537731.1">
    <property type="nucleotide sequence ID" value="NZ_SNYH01000006.1"/>
</dbReference>
<feature type="coiled-coil region" evidence="1">
    <location>
        <begin position="33"/>
        <end position="198"/>
    </location>
</feature>
<keyword evidence="2" id="KW-1133">Transmembrane helix</keyword>
<keyword evidence="4" id="KW-1185">Reference proteome</keyword>
<evidence type="ECO:0000256" key="2">
    <source>
        <dbReference type="SAM" id="Phobius"/>
    </source>
</evidence>
<protein>
    <submittedName>
        <fullName evidence="3">Uncharacterized protein</fullName>
    </submittedName>
</protein>
<evidence type="ECO:0000256" key="1">
    <source>
        <dbReference type="SAM" id="Coils"/>
    </source>
</evidence>
<evidence type="ECO:0000313" key="3">
    <source>
        <dbReference type="EMBL" id="TDQ22757.1"/>
    </source>
</evidence>
<dbReference type="Proteomes" id="UP000295390">
    <property type="component" value="Unassembled WGS sequence"/>
</dbReference>
<keyword evidence="2" id="KW-0812">Transmembrane</keyword>
<keyword evidence="1" id="KW-0175">Coiled coil</keyword>
<gene>
    <name evidence="3" type="ORF">DFQ07_2775</name>
</gene>
<organism evidence="3 4">
    <name type="scientific">Tenacibaculum caenipelagi</name>
    <dbReference type="NCBI Taxonomy" id="1325435"/>
    <lineage>
        <taxon>Bacteria</taxon>
        <taxon>Pseudomonadati</taxon>
        <taxon>Bacteroidota</taxon>
        <taxon>Flavobacteriia</taxon>
        <taxon>Flavobacteriales</taxon>
        <taxon>Flavobacteriaceae</taxon>
        <taxon>Tenacibaculum</taxon>
    </lineage>
</organism>
<evidence type="ECO:0000313" key="4">
    <source>
        <dbReference type="Proteomes" id="UP000295390"/>
    </source>
</evidence>
<reference evidence="3 4" key="1">
    <citation type="submission" date="2019-03" db="EMBL/GenBank/DDBJ databases">
        <title>Genomic Encyclopedia of Type Strains, Phase III (KMG-III): the genomes of soil and plant-associated and newly described type strains.</title>
        <authorList>
            <person name="Whitman W."/>
        </authorList>
    </citation>
    <scope>NUCLEOTIDE SEQUENCE [LARGE SCALE GENOMIC DNA]</scope>
    <source>
        <strain evidence="3 4">CECT 8283</strain>
    </source>
</reference>
<name>A0A4R6TCU3_9FLAO</name>